<dbReference type="InterPro" id="IPR037238">
    <property type="entry name" value="YbiA-like_sf"/>
</dbReference>
<dbReference type="InterPro" id="IPR012816">
    <property type="entry name" value="NADAR"/>
</dbReference>
<feature type="domain" description="NADAR" evidence="2">
    <location>
        <begin position="449"/>
        <end position="580"/>
    </location>
</feature>
<feature type="compositionally biased region" description="Pro residues" evidence="1">
    <location>
        <begin position="253"/>
        <end position="267"/>
    </location>
</feature>
<dbReference type="Pfam" id="PF08719">
    <property type="entry name" value="NADAR"/>
    <property type="match status" value="1"/>
</dbReference>
<reference evidence="3" key="1">
    <citation type="submission" date="2022-07" db="EMBL/GenBank/DDBJ databases">
        <title>The genome of Lyophyllum shimeji provides insight into the initial evolution of ectomycorrhizal fungal genome.</title>
        <authorList>
            <person name="Kobayashi Y."/>
            <person name="Shibata T."/>
            <person name="Hirakawa H."/>
            <person name="Shigenobu S."/>
            <person name="Nishiyama T."/>
            <person name="Yamada A."/>
            <person name="Hasebe M."/>
            <person name="Kawaguchi M."/>
        </authorList>
    </citation>
    <scope>NUCLEOTIDE SEQUENCE</scope>
    <source>
        <strain evidence="3">AT787</strain>
    </source>
</reference>
<comment type="caution">
    <text evidence="3">The sequence shown here is derived from an EMBL/GenBank/DDBJ whole genome shotgun (WGS) entry which is preliminary data.</text>
</comment>
<dbReference type="CDD" id="cd15457">
    <property type="entry name" value="NADAR"/>
    <property type="match status" value="1"/>
</dbReference>
<evidence type="ECO:0000256" key="1">
    <source>
        <dbReference type="SAM" id="MobiDB-lite"/>
    </source>
</evidence>
<dbReference type="EMBL" id="BRPK01000001">
    <property type="protein sequence ID" value="GLB34251.1"/>
    <property type="molecule type" value="Genomic_DNA"/>
</dbReference>
<dbReference type="AlphaFoldDB" id="A0A9P3PE77"/>
<sequence>MGVSSSKSKSQHAPHPLDTPKAYPYRQGPPMLGYGPGPMSYGQGFVPNYGQGPVIPSGQGMLGYGPGAPVSNYAPGPSNYGRGVVPNNGPVVPQGFGNNYPTVQMPEPQVPRSGQAVQEPLTRRESRRARDSRETQESRDGRHSRERSTRRRRTRKRTLTGTIRIANNGEGQPSTQPAGNNNAGGHPRAPAPTPDPSPPPRGTPHPVLGNPRRAQTPFHRPTSIEPSNSQGSQSQSSNMSLPQPAHGTTPARHQPPPVIPSQPPPVIPEQNHSRRASIQRPAPAVGGTHATHPAASPTHTSPSSAAEPRARAPNPLPEPPRDVYAMSPYKHLLAPKPLPTSTTHNQTAFIKREITTEAKPARKGLFRAFSSKKSTPRTSKTVEYVYVPTSSNNPGASNPPTAMTAIYPHAPAPAPASANARAQHVPEPTIDSEANQVQPIHFDQDSEYSYYLIHSPHAVWYEDREYPTAAHLLEALKFLPDHPEIAERIRECDDTEEVYRVSAEYAQYENSNYAPAIVETMQKVIGLKFKQHADLRYKLWNTDPAPLRYNDPSDSFWGIGPNGRGRNELGAVLERVRAEVKPRRR</sequence>
<keyword evidence="4" id="KW-1185">Reference proteome</keyword>
<feature type="compositionally biased region" description="Low complexity" evidence="1">
    <location>
        <begin position="28"/>
        <end position="40"/>
    </location>
</feature>
<dbReference type="Proteomes" id="UP001063166">
    <property type="component" value="Unassembled WGS sequence"/>
</dbReference>
<evidence type="ECO:0000313" key="3">
    <source>
        <dbReference type="EMBL" id="GLB34251.1"/>
    </source>
</evidence>
<feature type="compositionally biased region" description="Basic residues" evidence="1">
    <location>
        <begin position="148"/>
        <end position="158"/>
    </location>
</feature>
<dbReference type="Gene3D" id="1.10.357.40">
    <property type="entry name" value="YbiA-like"/>
    <property type="match status" value="1"/>
</dbReference>
<evidence type="ECO:0000313" key="4">
    <source>
        <dbReference type="Proteomes" id="UP001063166"/>
    </source>
</evidence>
<protein>
    <recommendedName>
        <fullName evidence="2">NADAR domain-containing protein</fullName>
    </recommendedName>
</protein>
<feature type="compositionally biased region" description="Basic and acidic residues" evidence="1">
    <location>
        <begin position="121"/>
        <end position="147"/>
    </location>
</feature>
<dbReference type="SUPFAM" id="SSF143990">
    <property type="entry name" value="YbiA-like"/>
    <property type="match status" value="1"/>
</dbReference>
<feature type="region of interest" description="Disordered" evidence="1">
    <location>
        <begin position="1"/>
        <end position="40"/>
    </location>
</feature>
<gene>
    <name evidence="3" type="ORF">LshimejAT787_0111350</name>
</gene>
<feature type="region of interest" description="Disordered" evidence="1">
    <location>
        <begin position="84"/>
        <end position="324"/>
    </location>
</feature>
<dbReference type="OrthoDB" id="206452at2759"/>
<organism evidence="3 4">
    <name type="scientific">Lyophyllum shimeji</name>
    <name type="common">Hon-shimeji</name>
    <name type="synonym">Tricholoma shimeji</name>
    <dbReference type="NCBI Taxonomy" id="47721"/>
    <lineage>
        <taxon>Eukaryota</taxon>
        <taxon>Fungi</taxon>
        <taxon>Dikarya</taxon>
        <taxon>Basidiomycota</taxon>
        <taxon>Agaricomycotina</taxon>
        <taxon>Agaricomycetes</taxon>
        <taxon>Agaricomycetidae</taxon>
        <taxon>Agaricales</taxon>
        <taxon>Tricholomatineae</taxon>
        <taxon>Lyophyllaceae</taxon>
        <taxon>Lyophyllum</taxon>
    </lineage>
</organism>
<feature type="compositionally biased region" description="Low complexity" evidence="1">
    <location>
        <begin position="288"/>
        <end position="313"/>
    </location>
</feature>
<accession>A0A9P3PE77</accession>
<feature type="compositionally biased region" description="Low complexity" evidence="1">
    <location>
        <begin position="227"/>
        <end position="240"/>
    </location>
</feature>
<proteinExistence type="predicted"/>
<feature type="compositionally biased region" description="Pro residues" evidence="1">
    <location>
        <begin position="189"/>
        <end position="203"/>
    </location>
</feature>
<evidence type="ECO:0000259" key="2">
    <source>
        <dbReference type="Pfam" id="PF08719"/>
    </source>
</evidence>
<feature type="compositionally biased region" description="Polar residues" evidence="1">
    <location>
        <begin position="169"/>
        <end position="183"/>
    </location>
</feature>
<name>A0A9P3PE77_LYOSH</name>
<feature type="compositionally biased region" description="Low complexity" evidence="1">
    <location>
        <begin position="84"/>
        <end position="99"/>
    </location>
</feature>